<dbReference type="GO" id="GO:0005814">
    <property type="term" value="C:centriole"/>
    <property type="evidence" value="ECO:0007669"/>
    <property type="project" value="UniProtKB-SubCell"/>
</dbReference>
<accession>A0A099ZSE5</accession>
<evidence type="ECO:0000256" key="8">
    <source>
        <dbReference type="SAM" id="Coils"/>
    </source>
</evidence>
<protein>
    <submittedName>
        <fullName evidence="9">Outer dense fiber protein 2-like</fullName>
    </submittedName>
</protein>
<name>A0A099ZSE5_TINGU</name>
<proteinExistence type="inferred from homology"/>
<reference evidence="9 10" key="1">
    <citation type="submission" date="2014-06" db="EMBL/GenBank/DDBJ databases">
        <title>Genome evolution of avian class.</title>
        <authorList>
            <person name="Zhang G."/>
            <person name="Li C."/>
        </authorList>
    </citation>
    <scope>NUCLEOTIDE SEQUENCE [LARGE SCALE GENOMIC DNA]</scope>
    <source>
        <strain evidence="9">BGI_N309</strain>
    </source>
</reference>
<dbReference type="GO" id="GO:0005813">
    <property type="term" value="C:centrosome"/>
    <property type="evidence" value="ECO:0007669"/>
    <property type="project" value="TreeGrafter"/>
</dbReference>
<keyword evidence="4" id="KW-0963">Cytoplasm</keyword>
<dbReference type="PANTHER" id="PTHR23162">
    <property type="entry name" value="OUTER DENSE FIBER OF SPERM TAILS 2"/>
    <property type="match status" value="1"/>
</dbReference>
<evidence type="ECO:0000256" key="4">
    <source>
        <dbReference type="ARBA" id="ARBA00022490"/>
    </source>
</evidence>
<comment type="subcellular location">
    <subcellularLocation>
        <location evidence="2">Cell projection</location>
        <location evidence="2">Cilium</location>
    </subcellularLocation>
    <subcellularLocation>
        <location evidence="1">Cytoplasm</location>
        <location evidence="1">Cytoskeleton</location>
        <location evidence="1">Microtubule organizing center</location>
        <location evidence="1">Centrosome</location>
        <location evidence="1">Centriole</location>
    </subcellularLocation>
</comment>
<evidence type="ECO:0000256" key="1">
    <source>
        <dbReference type="ARBA" id="ARBA00004114"/>
    </source>
</evidence>
<feature type="non-terminal residue" evidence="9">
    <location>
        <position position="590"/>
    </location>
</feature>
<evidence type="ECO:0000256" key="7">
    <source>
        <dbReference type="ARBA" id="ARBA00023273"/>
    </source>
</evidence>
<dbReference type="GO" id="GO:1902018">
    <property type="term" value="P:negative regulation of cilium assembly"/>
    <property type="evidence" value="ECO:0007669"/>
    <property type="project" value="TreeGrafter"/>
</dbReference>
<keyword evidence="7" id="KW-0966">Cell projection</keyword>
<keyword evidence="10" id="KW-1185">Reference proteome</keyword>
<organism evidence="9 10">
    <name type="scientific">Tinamus guttatus</name>
    <name type="common">White-throated tinamou</name>
    <dbReference type="NCBI Taxonomy" id="94827"/>
    <lineage>
        <taxon>Eukaryota</taxon>
        <taxon>Metazoa</taxon>
        <taxon>Chordata</taxon>
        <taxon>Craniata</taxon>
        <taxon>Vertebrata</taxon>
        <taxon>Euteleostomi</taxon>
        <taxon>Archelosauria</taxon>
        <taxon>Archosauria</taxon>
        <taxon>Dinosauria</taxon>
        <taxon>Saurischia</taxon>
        <taxon>Theropoda</taxon>
        <taxon>Coelurosauria</taxon>
        <taxon>Aves</taxon>
        <taxon>Palaeognathae</taxon>
        <taxon>Tinamiformes</taxon>
        <taxon>Tinamidae</taxon>
        <taxon>Tinamus</taxon>
    </lineage>
</organism>
<evidence type="ECO:0000256" key="6">
    <source>
        <dbReference type="ARBA" id="ARBA00023212"/>
    </source>
</evidence>
<dbReference type="PANTHER" id="PTHR23162:SF7">
    <property type="entry name" value="PROTEIN BCAP"/>
    <property type="match status" value="1"/>
</dbReference>
<comment type="similarity">
    <text evidence="3">Belongs to the ODF2 family.</text>
</comment>
<feature type="non-terminal residue" evidence="9">
    <location>
        <position position="1"/>
    </location>
</feature>
<evidence type="ECO:0000313" key="10">
    <source>
        <dbReference type="Proteomes" id="UP000053641"/>
    </source>
</evidence>
<dbReference type="GO" id="GO:0036064">
    <property type="term" value="C:ciliary basal body"/>
    <property type="evidence" value="ECO:0007669"/>
    <property type="project" value="TreeGrafter"/>
</dbReference>
<evidence type="ECO:0000313" key="9">
    <source>
        <dbReference type="EMBL" id="KGL85219.1"/>
    </source>
</evidence>
<evidence type="ECO:0000256" key="3">
    <source>
        <dbReference type="ARBA" id="ARBA00009316"/>
    </source>
</evidence>
<dbReference type="AlphaFoldDB" id="A0A099ZSE5"/>
<sequence length="590" mass="68971">KLFEAEMAINLAESFLPTFKDLIDGKTNVCKLPTSEMTIISIQEDLLIKELETLKSTKRLLWLLLQTRERLSNKNIDILMQKLSESETQNTNLRREMLERENYVKELASRLQLEKVNVQQADHLTRSVKAVQTHLQCQIQKKEVENGELKAKIQTLGKKIAEWKLQAGECKHQILALRQTSEQKKTALKKATRSQKQKAKCLEAVVENITSRIREREVKLFEIMSTSNVWKNQHDKVLEEKTMLEIQAEDLKKQITSLLEDLKKKEECRRNSNEEILAKLSSVNSENENINLENENLKASLAVLKTNTISVETELLDLQEKTKLQENLVEQYKNQVQKLQGEAEELKSRYETVLHENKTIKETKCLEVDKVRGKMEADLKELEHVRDLLKAAEEKLQEYQENLMSCQRTHAQKCKTLRELQAQEEDNTASLCSHSLEEKNCNIQKKYEDLKRQLEKMEYQNEELANQLRKQDESLQCSKLQLKEKIAECDGLARQLESALEEGRKMVSEEMEKISYRQQALQTKVLVLETELREKEEEKKQLLCTLYHNERHQEVCLKEMENSLQKSENKTQSIQNYVEFLKASYVTMFG</sequence>
<dbReference type="InterPro" id="IPR026099">
    <property type="entry name" value="Odf2-rel"/>
</dbReference>
<evidence type="ECO:0000256" key="5">
    <source>
        <dbReference type="ARBA" id="ARBA00023054"/>
    </source>
</evidence>
<dbReference type="EMBL" id="KL898228">
    <property type="protein sequence ID" value="KGL85219.1"/>
    <property type="molecule type" value="Genomic_DNA"/>
</dbReference>
<gene>
    <name evidence="9" type="ORF">N309_06281</name>
</gene>
<feature type="coiled-coil region" evidence="8">
    <location>
        <begin position="436"/>
        <end position="577"/>
    </location>
</feature>
<dbReference type="Proteomes" id="UP000053641">
    <property type="component" value="Unassembled WGS sequence"/>
</dbReference>
<dbReference type="STRING" id="94827.A0A099ZSE5"/>
<keyword evidence="6" id="KW-0206">Cytoskeleton</keyword>
<keyword evidence="5 8" id="KW-0175">Coiled coil</keyword>
<feature type="coiled-coil region" evidence="8">
    <location>
        <begin position="234"/>
        <end position="409"/>
    </location>
</feature>
<evidence type="ECO:0000256" key="2">
    <source>
        <dbReference type="ARBA" id="ARBA00004138"/>
    </source>
</evidence>